<dbReference type="PANTHER" id="PTHR19303">
    <property type="entry name" value="TRANSPOSON"/>
    <property type="match status" value="1"/>
</dbReference>
<protein>
    <recommendedName>
        <fullName evidence="1">DDE-1 domain-containing protein</fullName>
    </recommendedName>
</protein>
<dbReference type="Proteomes" id="UP000801492">
    <property type="component" value="Unassembled WGS sequence"/>
</dbReference>
<accession>A0A8K0CZ36</accession>
<evidence type="ECO:0000313" key="3">
    <source>
        <dbReference type="Proteomes" id="UP000801492"/>
    </source>
</evidence>
<feature type="domain" description="DDE-1" evidence="1">
    <location>
        <begin position="99"/>
        <end position="232"/>
    </location>
</feature>
<dbReference type="EMBL" id="VTPC01008288">
    <property type="protein sequence ID" value="KAF2893032.1"/>
    <property type="molecule type" value="Genomic_DNA"/>
</dbReference>
<dbReference type="AlphaFoldDB" id="A0A8K0CZ36"/>
<keyword evidence="3" id="KW-1185">Reference proteome</keyword>
<dbReference type="InterPro" id="IPR050863">
    <property type="entry name" value="CenT-Element_Derived"/>
</dbReference>
<dbReference type="GO" id="GO:0003677">
    <property type="term" value="F:DNA binding"/>
    <property type="evidence" value="ECO:0007669"/>
    <property type="project" value="TreeGrafter"/>
</dbReference>
<comment type="caution">
    <text evidence="2">The sequence shown here is derived from an EMBL/GenBank/DDBJ whole genome shotgun (WGS) entry which is preliminary data.</text>
</comment>
<proteinExistence type="predicted"/>
<reference evidence="2" key="1">
    <citation type="submission" date="2019-08" db="EMBL/GenBank/DDBJ databases">
        <title>The genome of the North American firefly Photinus pyralis.</title>
        <authorList>
            <consortium name="Photinus pyralis genome working group"/>
            <person name="Fallon T.R."/>
            <person name="Sander Lower S.E."/>
            <person name="Weng J.-K."/>
        </authorList>
    </citation>
    <scope>NUCLEOTIDE SEQUENCE</scope>
    <source>
        <strain evidence="2">TRF0915ILg1</strain>
        <tissue evidence="2">Whole body</tissue>
    </source>
</reference>
<sequence length="294" mass="32157">MERAIAAVNNNELGWLADAKQFGVPQSTLPRGAQNKNKQIAGSSKGLGCLSSGSYISPTNINNMGESGLSTIQNPSKVFATKGRKQVGEITSAERGTHTTDVCCMSTSGTYIPPAFIFARKKWKAEFIDDASPGSVGWMVGELFLKWLSRFVKHAHTSPQNTVLLILDGHSSHKSYEALEYAKQNDVVILCLPTHCINRIQPLDVSFFGPLCTFYNQEVSKWLKNNPGRVVTPLQVQNYLQLHMSRVSCWRRAAVGRMQLGGGWVWGCACHKRGRETARDAVGGGGGGGWTRLD</sequence>
<name>A0A8K0CZ36_IGNLU</name>
<dbReference type="InterPro" id="IPR004875">
    <property type="entry name" value="DDE_SF_endonuclease_dom"/>
</dbReference>
<dbReference type="Pfam" id="PF03184">
    <property type="entry name" value="DDE_1"/>
    <property type="match status" value="1"/>
</dbReference>
<dbReference type="PANTHER" id="PTHR19303:SF74">
    <property type="entry name" value="POGO TRANSPOSABLE ELEMENT WITH KRAB DOMAIN"/>
    <property type="match status" value="1"/>
</dbReference>
<dbReference type="GO" id="GO:0005634">
    <property type="term" value="C:nucleus"/>
    <property type="evidence" value="ECO:0007669"/>
    <property type="project" value="TreeGrafter"/>
</dbReference>
<organism evidence="2 3">
    <name type="scientific">Ignelater luminosus</name>
    <name type="common">Cucubano</name>
    <name type="synonym">Pyrophorus luminosus</name>
    <dbReference type="NCBI Taxonomy" id="2038154"/>
    <lineage>
        <taxon>Eukaryota</taxon>
        <taxon>Metazoa</taxon>
        <taxon>Ecdysozoa</taxon>
        <taxon>Arthropoda</taxon>
        <taxon>Hexapoda</taxon>
        <taxon>Insecta</taxon>
        <taxon>Pterygota</taxon>
        <taxon>Neoptera</taxon>
        <taxon>Endopterygota</taxon>
        <taxon>Coleoptera</taxon>
        <taxon>Polyphaga</taxon>
        <taxon>Elateriformia</taxon>
        <taxon>Elateroidea</taxon>
        <taxon>Elateridae</taxon>
        <taxon>Agrypninae</taxon>
        <taxon>Pyrophorini</taxon>
        <taxon>Ignelater</taxon>
    </lineage>
</organism>
<dbReference type="OrthoDB" id="6258697at2759"/>
<gene>
    <name evidence="2" type="ORF">ILUMI_13144</name>
</gene>
<evidence type="ECO:0000313" key="2">
    <source>
        <dbReference type="EMBL" id="KAF2893032.1"/>
    </source>
</evidence>
<evidence type="ECO:0000259" key="1">
    <source>
        <dbReference type="Pfam" id="PF03184"/>
    </source>
</evidence>